<protein>
    <recommendedName>
        <fullName evidence="6 12">1-(5-phosphoribosyl)-5-[(5-phosphoribosylamino)methylideneamino] imidazole-4-carboxamide isomerase</fullName>
        <ecNumber evidence="5 12">5.3.1.16</ecNumber>
    </recommendedName>
    <alternativeName>
        <fullName evidence="11 12">Phosphoribosylformimino-5-aminoimidazole carboxamide ribotide isomerase</fullName>
    </alternativeName>
</protein>
<evidence type="ECO:0000256" key="13">
    <source>
        <dbReference type="RuleBase" id="RU003657"/>
    </source>
</evidence>
<dbReference type="EC" id="5.3.1.16" evidence="5 12"/>
<evidence type="ECO:0000256" key="2">
    <source>
        <dbReference type="ARBA" id="ARBA00004496"/>
    </source>
</evidence>
<name>A0A1H8GXX4_9BACL</name>
<dbReference type="Proteomes" id="UP000199695">
    <property type="component" value="Unassembled WGS sequence"/>
</dbReference>
<dbReference type="GO" id="GO:0005737">
    <property type="term" value="C:cytoplasm"/>
    <property type="evidence" value="ECO:0007669"/>
    <property type="project" value="UniProtKB-SubCell"/>
</dbReference>
<evidence type="ECO:0000313" key="15">
    <source>
        <dbReference type="EMBL" id="SEN48098.1"/>
    </source>
</evidence>
<evidence type="ECO:0000256" key="8">
    <source>
        <dbReference type="ARBA" id="ARBA00022605"/>
    </source>
</evidence>
<evidence type="ECO:0000313" key="16">
    <source>
        <dbReference type="Proteomes" id="UP000199695"/>
    </source>
</evidence>
<dbReference type="InterPro" id="IPR011060">
    <property type="entry name" value="RibuloseP-bd_barrel"/>
</dbReference>
<dbReference type="Gene3D" id="3.20.20.70">
    <property type="entry name" value="Aldolase class I"/>
    <property type="match status" value="1"/>
</dbReference>
<dbReference type="GO" id="GO:0000162">
    <property type="term" value="P:L-tryptophan biosynthetic process"/>
    <property type="evidence" value="ECO:0007669"/>
    <property type="project" value="TreeGrafter"/>
</dbReference>
<dbReference type="AlphaFoldDB" id="A0A1H8GXX4"/>
<dbReference type="InterPro" id="IPR006062">
    <property type="entry name" value="His_biosynth"/>
</dbReference>
<dbReference type="HAMAP" id="MF_01014">
    <property type="entry name" value="HisA"/>
    <property type="match status" value="1"/>
</dbReference>
<proteinExistence type="inferred from homology"/>
<reference evidence="15 16" key="1">
    <citation type="submission" date="2016-10" db="EMBL/GenBank/DDBJ databases">
        <authorList>
            <person name="de Groot N.N."/>
        </authorList>
    </citation>
    <scope>NUCLEOTIDE SEQUENCE [LARGE SCALE GENOMIC DNA]</scope>
    <source>
        <strain evidence="15 16">DSM 46701</strain>
    </source>
</reference>
<keyword evidence="9 12" id="KW-0368">Histidine biosynthesis</keyword>
<comment type="catalytic activity">
    <reaction evidence="1 12 14">
        <text>1-(5-phospho-beta-D-ribosyl)-5-[(5-phospho-beta-D-ribosylamino)methylideneamino]imidazole-4-carboxamide = 5-[(5-phospho-1-deoxy-D-ribulos-1-ylimino)methylamino]-1-(5-phospho-beta-D-ribosyl)imidazole-4-carboxamide</text>
        <dbReference type="Rhea" id="RHEA:15469"/>
        <dbReference type="ChEBI" id="CHEBI:58435"/>
        <dbReference type="ChEBI" id="CHEBI:58525"/>
        <dbReference type="EC" id="5.3.1.16"/>
    </reaction>
</comment>
<comment type="pathway">
    <text evidence="3 12 14">Amino-acid biosynthesis; L-histidine biosynthesis; L-histidine from 5-phospho-alpha-D-ribose 1-diphosphate: step 4/9.</text>
</comment>
<dbReference type="FunFam" id="3.20.20.70:FF:000009">
    <property type="entry name" value="1-(5-phosphoribosyl)-5-[(5-phosphoribosylamino)methylideneamino] imidazole-4-carboxamide isomerase"/>
    <property type="match status" value="1"/>
</dbReference>
<dbReference type="InterPro" id="IPR013785">
    <property type="entry name" value="Aldolase_TIM"/>
</dbReference>
<evidence type="ECO:0000256" key="10">
    <source>
        <dbReference type="ARBA" id="ARBA00023235"/>
    </source>
</evidence>
<dbReference type="CDD" id="cd04732">
    <property type="entry name" value="HisA"/>
    <property type="match status" value="1"/>
</dbReference>
<dbReference type="PANTHER" id="PTHR43090">
    <property type="entry name" value="1-(5-PHOSPHORIBOSYL)-5-[(5-PHOSPHORIBOSYLAMINO)METHYLIDENEAMINO] IMIDAZOLE-4-CARBOXAMIDE ISOMERASE"/>
    <property type="match status" value="1"/>
</dbReference>
<evidence type="ECO:0000256" key="3">
    <source>
        <dbReference type="ARBA" id="ARBA00005133"/>
    </source>
</evidence>
<dbReference type="InterPro" id="IPR044524">
    <property type="entry name" value="Isoase_HisA-like"/>
</dbReference>
<dbReference type="PANTHER" id="PTHR43090:SF2">
    <property type="entry name" value="1-(5-PHOSPHORIBOSYL)-5-[(5-PHOSPHORIBOSYLAMINO)METHYLIDENEAMINO] IMIDAZOLE-4-CARBOXAMIDE ISOMERASE"/>
    <property type="match status" value="1"/>
</dbReference>
<dbReference type="InterPro" id="IPR023016">
    <property type="entry name" value="HisA/PriA"/>
</dbReference>
<feature type="active site" description="Proton donor" evidence="12">
    <location>
        <position position="127"/>
    </location>
</feature>
<evidence type="ECO:0000256" key="6">
    <source>
        <dbReference type="ARBA" id="ARBA00018464"/>
    </source>
</evidence>
<evidence type="ECO:0000256" key="9">
    <source>
        <dbReference type="ARBA" id="ARBA00023102"/>
    </source>
</evidence>
<gene>
    <name evidence="12" type="primary">hisA</name>
    <name evidence="15" type="ORF">SAMN05444955_11296</name>
</gene>
<organism evidence="15 16">
    <name type="scientific">Lihuaxuella thermophila</name>
    <dbReference type="NCBI Taxonomy" id="1173111"/>
    <lineage>
        <taxon>Bacteria</taxon>
        <taxon>Bacillati</taxon>
        <taxon>Bacillota</taxon>
        <taxon>Bacilli</taxon>
        <taxon>Bacillales</taxon>
        <taxon>Thermoactinomycetaceae</taxon>
        <taxon>Lihuaxuella</taxon>
    </lineage>
</organism>
<dbReference type="EMBL" id="FOCQ01000012">
    <property type="protein sequence ID" value="SEN48098.1"/>
    <property type="molecule type" value="Genomic_DNA"/>
</dbReference>
<feature type="active site" description="Proton acceptor" evidence="12">
    <location>
        <position position="6"/>
    </location>
</feature>
<evidence type="ECO:0000256" key="1">
    <source>
        <dbReference type="ARBA" id="ARBA00000901"/>
    </source>
</evidence>
<evidence type="ECO:0000256" key="5">
    <source>
        <dbReference type="ARBA" id="ARBA00012550"/>
    </source>
</evidence>
<evidence type="ECO:0000256" key="7">
    <source>
        <dbReference type="ARBA" id="ARBA00022490"/>
    </source>
</evidence>
<dbReference type="NCBIfam" id="TIGR00007">
    <property type="entry name" value="1-(5-phosphoribosyl)-5-[(5-phosphoribosylamino)methylideneamino]imidazole-4-carboxamide isomerase"/>
    <property type="match status" value="1"/>
</dbReference>
<keyword evidence="10 12" id="KW-0413">Isomerase</keyword>
<accession>A0A1H8GXX4</accession>
<comment type="subcellular location">
    <subcellularLocation>
        <location evidence="2 12 14">Cytoplasm</location>
    </subcellularLocation>
</comment>
<evidence type="ECO:0000256" key="4">
    <source>
        <dbReference type="ARBA" id="ARBA00009667"/>
    </source>
</evidence>
<sequence length="243" mass="26024">MYPAIDIRGGKCVRLTQGDYERETVYAEDPLEMAERWIEAGAEWLHLVDLDAARSGEMVNLPVIEKLVQASSVPVQVGGGVRDLERLKKLLGIGVSRVVIGSAAIDHPEFVREALSQYGKQIAIGLDARDGKVATHGWLDLSEVRVEELAREMVSYGAETFIFTDISRDGMLSGVNVEAVRALAQACGKSVIASGGVRSLEDIRRLAQVQGEGVAGAIIGKALYTGAVQLPQALKAAAEVQGK</sequence>
<dbReference type="Pfam" id="PF00977">
    <property type="entry name" value="His_biosynth"/>
    <property type="match status" value="1"/>
</dbReference>
<dbReference type="GO" id="GO:0003949">
    <property type="term" value="F:1-(5-phosphoribosyl)-5-[(5-phosphoribosylamino)methylideneamino]imidazole-4-carboxamide isomerase activity"/>
    <property type="evidence" value="ECO:0007669"/>
    <property type="project" value="UniProtKB-UniRule"/>
</dbReference>
<dbReference type="STRING" id="1173111.SAMN05444955_11296"/>
<evidence type="ECO:0000256" key="11">
    <source>
        <dbReference type="ARBA" id="ARBA00030547"/>
    </source>
</evidence>
<dbReference type="SUPFAM" id="SSF51366">
    <property type="entry name" value="Ribulose-phoshate binding barrel"/>
    <property type="match status" value="1"/>
</dbReference>
<keyword evidence="7 12" id="KW-0963">Cytoplasm</keyword>
<comment type="similarity">
    <text evidence="4 12 13">Belongs to the HisA/HisF family.</text>
</comment>
<dbReference type="GO" id="GO:0000105">
    <property type="term" value="P:L-histidine biosynthetic process"/>
    <property type="evidence" value="ECO:0007669"/>
    <property type="project" value="UniProtKB-UniRule"/>
</dbReference>
<keyword evidence="16" id="KW-1185">Reference proteome</keyword>
<dbReference type="UniPathway" id="UPA00031">
    <property type="reaction ID" value="UER00009"/>
</dbReference>
<dbReference type="InterPro" id="IPR006063">
    <property type="entry name" value="HisA_bact_arch"/>
</dbReference>
<keyword evidence="8 12" id="KW-0028">Amino-acid biosynthesis</keyword>
<evidence type="ECO:0000256" key="14">
    <source>
        <dbReference type="RuleBase" id="RU003658"/>
    </source>
</evidence>
<evidence type="ECO:0000256" key="12">
    <source>
        <dbReference type="HAMAP-Rule" id="MF_01014"/>
    </source>
</evidence>